<evidence type="ECO:0000256" key="1">
    <source>
        <dbReference type="SAM" id="MobiDB-lite"/>
    </source>
</evidence>
<sequence>MEAKKRGAASSLTTARTTPSIKVTFVTELRELDSRGGTPFAASRRLTSPRIPTSKSSIMATLPRPPLQQYHPSVRRRERNNGGPNSALFDSDVPPLQSRLPTEAALAFNCRRAKKSIILLKIYY</sequence>
<evidence type="ECO:0000313" key="3">
    <source>
        <dbReference type="Proteomes" id="UP001607303"/>
    </source>
</evidence>
<gene>
    <name evidence="2" type="ORF">V1477_020052</name>
</gene>
<accession>A0ABD2AKT4</accession>
<evidence type="ECO:0000313" key="2">
    <source>
        <dbReference type="EMBL" id="KAL2721232.1"/>
    </source>
</evidence>
<dbReference type="AlphaFoldDB" id="A0ABD2AKT4"/>
<dbReference type="Proteomes" id="UP001607303">
    <property type="component" value="Unassembled WGS sequence"/>
</dbReference>
<comment type="caution">
    <text evidence="2">The sequence shown here is derived from an EMBL/GenBank/DDBJ whole genome shotgun (WGS) entry which is preliminary data.</text>
</comment>
<dbReference type="EMBL" id="JAYRBN010000116">
    <property type="protein sequence ID" value="KAL2721232.1"/>
    <property type="molecule type" value="Genomic_DNA"/>
</dbReference>
<feature type="region of interest" description="Disordered" evidence="1">
    <location>
        <begin position="35"/>
        <end position="94"/>
    </location>
</feature>
<reference evidence="2 3" key="1">
    <citation type="journal article" date="2024" name="Ann. Entomol. Soc. Am.">
        <title>Genomic analyses of the southern and eastern yellowjacket wasps (Hymenoptera: Vespidae) reveal evolutionary signatures of social life.</title>
        <authorList>
            <person name="Catto M.A."/>
            <person name="Caine P.B."/>
            <person name="Orr S.E."/>
            <person name="Hunt B.G."/>
            <person name="Goodisman M.A.D."/>
        </authorList>
    </citation>
    <scope>NUCLEOTIDE SEQUENCE [LARGE SCALE GENOMIC DNA]</scope>
    <source>
        <strain evidence="2">232</strain>
        <tissue evidence="2">Head and thorax</tissue>
    </source>
</reference>
<organism evidence="2 3">
    <name type="scientific">Vespula maculifrons</name>
    <name type="common">Eastern yellow jacket</name>
    <name type="synonym">Wasp</name>
    <dbReference type="NCBI Taxonomy" id="7453"/>
    <lineage>
        <taxon>Eukaryota</taxon>
        <taxon>Metazoa</taxon>
        <taxon>Ecdysozoa</taxon>
        <taxon>Arthropoda</taxon>
        <taxon>Hexapoda</taxon>
        <taxon>Insecta</taxon>
        <taxon>Pterygota</taxon>
        <taxon>Neoptera</taxon>
        <taxon>Endopterygota</taxon>
        <taxon>Hymenoptera</taxon>
        <taxon>Apocrita</taxon>
        <taxon>Aculeata</taxon>
        <taxon>Vespoidea</taxon>
        <taxon>Vespidae</taxon>
        <taxon>Vespinae</taxon>
        <taxon>Vespula</taxon>
    </lineage>
</organism>
<keyword evidence="3" id="KW-1185">Reference proteome</keyword>
<proteinExistence type="predicted"/>
<protein>
    <submittedName>
        <fullName evidence="2">Uncharacterized protein</fullName>
    </submittedName>
</protein>
<name>A0ABD2AKT4_VESMC</name>
<feature type="compositionally biased region" description="Polar residues" evidence="1">
    <location>
        <begin position="50"/>
        <end position="59"/>
    </location>
</feature>